<sequence>MIGEFSQLTTFLSLSTELIKSCCDDKNYPEGEMALRTVWGEFLVDADKRINEQDTHSKLSIFIKITQNNLVDFLDHLYTLNGRFSPCNENCRLEIKDLIEEIAIEVSQILESLSTKFSEHFDLNGLIPLWVVYKNKKASAFQNRINHNLELRKVDPELIHILDEYLSCLHVPGDFKMKSWRQYFYLENLSDDLIHFTELPATDDDTLKLIKILIGYNFNPLAFYEYMLEYSSNLISIEMPYEEQEMELLVLLKTIENIRPERRMGYVLDAPSILESICSFINRELGIVAKMKDVLMPYPANGSNGRNSNYYFEVATTIEELFFLIRVMLEVRFIKTKFKANLYSFVSRHIRTDRTKNPSTQYMRNVSGTSKEVPIRIVRKIRAWLMSMINYIDTNFGGQAKLWFLAILHSSFVFEIVL</sequence>
<evidence type="ECO:0000313" key="1">
    <source>
        <dbReference type="EMBL" id="MBB2148955.1"/>
    </source>
</evidence>
<dbReference type="Proteomes" id="UP000636110">
    <property type="component" value="Unassembled WGS sequence"/>
</dbReference>
<organism evidence="1 2">
    <name type="scientific">Pedobacter gandavensis</name>
    <dbReference type="NCBI Taxonomy" id="2679963"/>
    <lineage>
        <taxon>Bacteria</taxon>
        <taxon>Pseudomonadati</taxon>
        <taxon>Bacteroidota</taxon>
        <taxon>Sphingobacteriia</taxon>
        <taxon>Sphingobacteriales</taxon>
        <taxon>Sphingobacteriaceae</taxon>
        <taxon>Pedobacter</taxon>
    </lineage>
</organism>
<dbReference type="RefSeq" id="WP_182955747.1">
    <property type="nucleotide sequence ID" value="NZ_WNXC01000002.1"/>
</dbReference>
<comment type="caution">
    <text evidence="1">The sequence shown here is derived from an EMBL/GenBank/DDBJ whole genome shotgun (WGS) entry which is preliminary data.</text>
</comment>
<evidence type="ECO:0000313" key="2">
    <source>
        <dbReference type="Proteomes" id="UP000636110"/>
    </source>
</evidence>
<dbReference type="EMBL" id="WNXC01000002">
    <property type="protein sequence ID" value="MBB2148955.1"/>
    <property type="molecule type" value="Genomic_DNA"/>
</dbReference>
<accession>A0ABR6EUL8</accession>
<name>A0ABR6EUL8_9SPHI</name>
<gene>
    <name evidence="1" type="ORF">GM920_08515</name>
</gene>
<protein>
    <submittedName>
        <fullName evidence="1">Uncharacterized protein</fullName>
    </submittedName>
</protein>
<reference evidence="1 2" key="1">
    <citation type="submission" date="2019-11" db="EMBL/GenBank/DDBJ databases">
        <title>Description of Pedobacter sp. LMG 31462T.</title>
        <authorList>
            <person name="Carlier A."/>
            <person name="Qi S."/>
            <person name="Vandamme P."/>
        </authorList>
    </citation>
    <scope>NUCLEOTIDE SEQUENCE [LARGE SCALE GENOMIC DNA]</scope>
    <source>
        <strain evidence="1 2">LMG 31462</strain>
    </source>
</reference>
<proteinExistence type="predicted"/>
<keyword evidence="2" id="KW-1185">Reference proteome</keyword>